<dbReference type="EMBL" id="CAUYUE010000018">
    <property type="protein sequence ID" value="CAK0787870.1"/>
    <property type="molecule type" value="Genomic_DNA"/>
</dbReference>
<evidence type="ECO:0000313" key="2">
    <source>
        <dbReference type="EMBL" id="CAK0787870.1"/>
    </source>
</evidence>
<accession>A0AAV1IN37</accession>
<evidence type="ECO:0000256" key="1">
    <source>
        <dbReference type="SAM" id="MobiDB-lite"/>
    </source>
</evidence>
<dbReference type="AlphaFoldDB" id="A0AAV1IN37"/>
<protein>
    <submittedName>
        <fullName evidence="2">Uncharacterized protein</fullName>
    </submittedName>
</protein>
<keyword evidence="3" id="KW-1185">Reference proteome</keyword>
<proteinExistence type="predicted"/>
<evidence type="ECO:0000313" key="3">
    <source>
        <dbReference type="Proteomes" id="UP001314263"/>
    </source>
</evidence>
<organism evidence="2 3">
    <name type="scientific">Coccomyxa viridis</name>
    <dbReference type="NCBI Taxonomy" id="1274662"/>
    <lineage>
        <taxon>Eukaryota</taxon>
        <taxon>Viridiplantae</taxon>
        <taxon>Chlorophyta</taxon>
        <taxon>core chlorophytes</taxon>
        <taxon>Trebouxiophyceae</taxon>
        <taxon>Trebouxiophyceae incertae sedis</taxon>
        <taxon>Coccomyxaceae</taxon>
        <taxon>Coccomyxa</taxon>
    </lineage>
</organism>
<reference evidence="2 3" key="1">
    <citation type="submission" date="2023-10" db="EMBL/GenBank/DDBJ databases">
        <authorList>
            <person name="Maclean D."/>
            <person name="Macfadyen A."/>
        </authorList>
    </citation>
    <scope>NUCLEOTIDE SEQUENCE [LARGE SCALE GENOMIC DNA]</scope>
</reference>
<feature type="compositionally biased region" description="Low complexity" evidence="1">
    <location>
        <begin position="360"/>
        <end position="378"/>
    </location>
</feature>
<gene>
    <name evidence="2" type="ORF">CVIRNUC_011092</name>
</gene>
<comment type="caution">
    <text evidence="2">The sequence shown here is derived from an EMBL/GenBank/DDBJ whole genome shotgun (WGS) entry which is preliminary data.</text>
</comment>
<feature type="region of interest" description="Disordered" evidence="1">
    <location>
        <begin position="343"/>
        <end position="378"/>
    </location>
</feature>
<name>A0AAV1IN37_9CHLO</name>
<dbReference type="Proteomes" id="UP001314263">
    <property type="component" value="Unassembled WGS sequence"/>
</dbReference>
<sequence length="532" mass="56414">MAVVQELELDRARSNPNFQCWRLSRGGEDEAHASTRLPDNVSTAAEGSYDYLHARTSLLDNHLRAQEDELYTFLEGSNAVHLAHIGPLHASNAIVAGIARPQQVDTNQTNAQDPPLDQSMAKVERRNADGPKEGYHFLISSGSGDLVLVDASGSSEGEPSPLKVTKIDGRPFCIAGAWQPRPGLLRAVVWTLQAKSDTQGAACNIYALTLTVDPQLTLSEGNAHLLLRAKLPPHAVVVSAEEDAVALAVDPLKPDSSQSGAASAAIPGAAAEMEGMEDDLPSPRTLRAAAERLAQYTSEQPDAGPTVQGQGFADVFSEMSPQDEGVGEEPECVVYCHSWQRHAPAPETPSRQETGTASKAAVQQHAEAQQQPGGAQDGPVVAAEITCSPLRVLTGQGPSLDRSSALFGLIDDVDCAVISMEIAKDPARPVRLQHVASIPALAYVATGKTQRKFMLLGLPGSGVAAVIVEANRFAYIYHSTPPSQAHGSHQVLDLSLPREASVLGAALDTRPSVKPALYVLTRDSIESYDISA</sequence>